<comment type="caution">
    <text evidence="3">The sequence shown here is derived from an EMBL/GenBank/DDBJ whole genome shotgun (WGS) entry which is preliminary data.</text>
</comment>
<feature type="chain" id="PRO_5032787202" evidence="2">
    <location>
        <begin position="23"/>
        <end position="224"/>
    </location>
</feature>
<sequence>MARLIALLVCLACLLLSVAVDAARLIGKRGLRVKPKKKAHGEDVDSHLIEFQAMEADSCEYHRAMEPMIERLENDTPFHVKKITVGQRQSEEQELYTLIDAEVQCGGLPFFYNRQSQQSICGATTYKNFRAWASGKPAALHCPPPVEEITGEAAQGAPRPRKGVFGKLKSRMADVKEKGQGQMSKRRGAAPKPEPESEQPAEAQGEEGSGASTADADVNAGALQ</sequence>
<dbReference type="OrthoDB" id="412254at2759"/>
<protein>
    <submittedName>
        <fullName evidence="3">Uncharacterized protein</fullName>
    </submittedName>
</protein>
<name>A0A835YV07_9STRA</name>
<dbReference type="AlphaFoldDB" id="A0A835YV07"/>
<keyword evidence="2" id="KW-0732">Signal</keyword>
<feature type="compositionally biased region" description="Basic residues" evidence="1">
    <location>
        <begin position="159"/>
        <end position="170"/>
    </location>
</feature>
<proteinExistence type="predicted"/>
<evidence type="ECO:0000313" key="4">
    <source>
        <dbReference type="Proteomes" id="UP000664859"/>
    </source>
</evidence>
<reference evidence="3" key="1">
    <citation type="submission" date="2021-02" db="EMBL/GenBank/DDBJ databases">
        <title>First Annotated Genome of the Yellow-green Alga Tribonema minus.</title>
        <authorList>
            <person name="Mahan K.M."/>
        </authorList>
    </citation>
    <scope>NUCLEOTIDE SEQUENCE</scope>
    <source>
        <strain evidence="3">UTEX B ZZ1240</strain>
    </source>
</reference>
<dbReference type="Proteomes" id="UP000664859">
    <property type="component" value="Unassembled WGS sequence"/>
</dbReference>
<keyword evidence="4" id="KW-1185">Reference proteome</keyword>
<evidence type="ECO:0000256" key="1">
    <source>
        <dbReference type="SAM" id="MobiDB-lite"/>
    </source>
</evidence>
<evidence type="ECO:0000313" key="3">
    <source>
        <dbReference type="EMBL" id="KAG5180592.1"/>
    </source>
</evidence>
<feature type="signal peptide" evidence="2">
    <location>
        <begin position="1"/>
        <end position="22"/>
    </location>
</feature>
<organism evidence="3 4">
    <name type="scientific">Tribonema minus</name>
    <dbReference type="NCBI Taxonomy" id="303371"/>
    <lineage>
        <taxon>Eukaryota</taxon>
        <taxon>Sar</taxon>
        <taxon>Stramenopiles</taxon>
        <taxon>Ochrophyta</taxon>
        <taxon>PX clade</taxon>
        <taxon>Xanthophyceae</taxon>
        <taxon>Tribonematales</taxon>
        <taxon>Tribonemataceae</taxon>
        <taxon>Tribonema</taxon>
    </lineage>
</organism>
<feature type="region of interest" description="Disordered" evidence="1">
    <location>
        <begin position="150"/>
        <end position="224"/>
    </location>
</feature>
<gene>
    <name evidence="3" type="ORF">JKP88DRAFT_263860</name>
</gene>
<dbReference type="EMBL" id="JAFCMP010000379">
    <property type="protein sequence ID" value="KAG5180592.1"/>
    <property type="molecule type" value="Genomic_DNA"/>
</dbReference>
<accession>A0A835YV07</accession>
<evidence type="ECO:0000256" key="2">
    <source>
        <dbReference type="SAM" id="SignalP"/>
    </source>
</evidence>